<feature type="region of interest" description="Disordered" evidence="1">
    <location>
        <begin position="214"/>
        <end position="239"/>
    </location>
</feature>
<dbReference type="InterPro" id="IPR003961">
    <property type="entry name" value="FN3_dom"/>
</dbReference>
<evidence type="ECO:0000313" key="3">
    <source>
        <dbReference type="EMBL" id="KAG7385496.1"/>
    </source>
</evidence>
<evidence type="ECO:0000259" key="2">
    <source>
        <dbReference type="PROSITE" id="PS50853"/>
    </source>
</evidence>
<feature type="compositionally biased region" description="Low complexity" evidence="1">
    <location>
        <begin position="227"/>
        <end position="238"/>
    </location>
</feature>
<feature type="domain" description="Fibronectin type-III" evidence="2">
    <location>
        <begin position="167"/>
        <end position="292"/>
    </location>
</feature>
<dbReference type="OrthoDB" id="58789at2759"/>
<evidence type="ECO:0000313" key="4">
    <source>
        <dbReference type="Proteomes" id="UP000694044"/>
    </source>
</evidence>
<dbReference type="CDD" id="cd00063">
    <property type="entry name" value="FN3"/>
    <property type="match status" value="1"/>
</dbReference>
<accession>A0A8T1VX36</accession>
<organism evidence="3 4">
    <name type="scientific">Phytophthora pseudosyringae</name>
    <dbReference type="NCBI Taxonomy" id="221518"/>
    <lineage>
        <taxon>Eukaryota</taxon>
        <taxon>Sar</taxon>
        <taxon>Stramenopiles</taxon>
        <taxon>Oomycota</taxon>
        <taxon>Peronosporomycetes</taxon>
        <taxon>Peronosporales</taxon>
        <taxon>Peronosporaceae</taxon>
        <taxon>Phytophthora</taxon>
    </lineage>
</organism>
<proteinExistence type="predicted"/>
<dbReference type="Proteomes" id="UP000694044">
    <property type="component" value="Unassembled WGS sequence"/>
</dbReference>
<dbReference type="EMBL" id="JAGDFM010000120">
    <property type="protein sequence ID" value="KAG7385496.1"/>
    <property type="molecule type" value="Genomic_DNA"/>
</dbReference>
<name>A0A8T1VX36_9STRA</name>
<dbReference type="Pfam" id="PF00041">
    <property type="entry name" value="fn3"/>
    <property type="match status" value="1"/>
</dbReference>
<evidence type="ECO:0000256" key="1">
    <source>
        <dbReference type="SAM" id="MobiDB-lite"/>
    </source>
</evidence>
<reference evidence="3" key="1">
    <citation type="submission" date="2021-02" db="EMBL/GenBank/DDBJ databases">
        <authorList>
            <person name="Palmer J.M."/>
        </authorList>
    </citation>
    <scope>NUCLEOTIDE SEQUENCE</scope>
    <source>
        <strain evidence="3">SCRP734</strain>
    </source>
</reference>
<sequence>MGKADDVAEEERIDLAWRVELLRALMTGDLPNVERVVLAHVEVISAPFTAAMPSWTLQWEGMHWWMLQDATPLFVASAYSRPDLVHWLLLNGADRSTPCYLKQTPLQVVGACCAHAALPDRYRASSAIVADSATCVRLLNEPPAVPLPPTCAVTFSSSCSSEVVSTRTESFKTSSIQQTLFKCLLRVSWQTPLSNGATILNYELRYRRLVTEHESEVSTDQEDGKQTATPAADSTTASWCSERVAHNRKTRQQSALIEGLQFNTIYEFTLRSWNATGKGEWSPGFRTKTLAVPTRSAGAL</sequence>
<gene>
    <name evidence="3" type="ORF">PHYPSEUDO_001446</name>
</gene>
<comment type="caution">
    <text evidence="3">The sequence shown here is derived from an EMBL/GenBank/DDBJ whole genome shotgun (WGS) entry which is preliminary data.</text>
</comment>
<dbReference type="AlphaFoldDB" id="A0A8T1VX36"/>
<keyword evidence="4" id="KW-1185">Reference proteome</keyword>
<protein>
    <recommendedName>
        <fullName evidence="2">Fibronectin type-III domain-containing protein</fullName>
    </recommendedName>
</protein>
<dbReference type="PROSITE" id="PS50853">
    <property type="entry name" value="FN3"/>
    <property type="match status" value="1"/>
</dbReference>